<accession>E0I4N9</accession>
<proteinExistence type="inferred from homology"/>
<organism evidence="3 4">
    <name type="scientific">Paenibacillus curdlanolyticus YK9</name>
    <dbReference type="NCBI Taxonomy" id="717606"/>
    <lineage>
        <taxon>Bacteria</taxon>
        <taxon>Bacillati</taxon>
        <taxon>Bacillota</taxon>
        <taxon>Bacilli</taxon>
        <taxon>Bacillales</taxon>
        <taxon>Paenibacillaceae</taxon>
        <taxon>Paenibacillus</taxon>
    </lineage>
</organism>
<feature type="domain" description="AB hydrolase-1" evidence="2">
    <location>
        <begin position="34"/>
        <end position="163"/>
    </location>
</feature>
<evidence type="ECO:0000313" key="3">
    <source>
        <dbReference type="EMBL" id="EFM12570.1"/>
    </source>
</evidence>
<evidence type="ECO:0000259" key="2">
    <source>
        <dbReference type="Pfam" id="PF00561"/>
    </source>
</evidence>
<evidence type="ECO:0000256" key="1">
    <source>
        <dbReference type="ARBA" id="ARBA00038115"/>
    </source>
</evidence>
<dbReference type="Proteomes" id="UP000005387">
    <property type="component" value="Unassembled WGS sequence"/>
</dbReference>
<dbReference type="STRING" id="717606.PaecuDRAFT_0081"/>
<dbReference type="RefSeq" id="WP_006036099.1">
    <property type="nucleotide sequence ID" value="NZ_AEDD01000001.1"/>
</dbReference>
<comment type="similarity">
    <text evidence="1">Belongs to the AB hydrolase superfamily. FUS2 hydrolase family.</text>
</comment>
<reference evidence="3 4" key="1">
    <citation type="submission" date="2010-07" db="EMBL/GenBank/DDBJ databases">
        <title>The draft genome of Paenibacillus curdlanolyticus YK9.</title>
        <authorList>
            <consortium name="US DOE Joint Genome Institute (JGI-PGF)"/>
            <person name="Lucas S."/>
            <person name="Copeland A."/>
            <person name="Lapidus A."/>
            <person name="Cheng J.-F."/>
            <person name="Bruce D."/>
            <person name="Goodwin L."/>
            <person name="Pitluck S."/>
            <person name="Land M.L."/>
            <person name="Hauser L."/>
            <person name="Chang Y.-J."/>
            <person name="Jeffries C."/>
            <person name="Anderson I.J."/>
            <person name="Johnson E."/>
            <person name="Loganathan U."/>
            <person name="Mulhopadhyay B."/>
            <person name="Kyrpides N."/>
            <person name="Woyke T.J."/>
        </authorList>
    </citation>
    <scope>NUCLEOTIDE SEQUENCE [LARGE SCALE GENOMIC DNA]</scope>
    <source>
        <strain evidence="3 4">YK9</strain>
    </source>
</reference>
<dbReference type="InterPro" id="IPR050261">
    <property type="entry name" value="FrsA_esterase"/>
</dbReference>
<dbReference type="PANTHER" id="PTHR22946">
    <property type="entry name" value="DIENELACTONE HYDROLASE DOMAIN-CONTAINING PROTEIN-RELATED"/>
    <property type="match status" value="1"/>
</dbReference>
<dbReference type="AlphaFoldDB" id="E0I4N9"/>
<dbReference type="Pfam" id="PF00561">
    <property type="entry name" value="Abhydrolase_1"/>
    <property type="match status" value="1"/>
</dbReference>
<name>E0I4N9_9BACL</name>
<dbReference type="EMBL" id="AEDD01000001">
    <property type="protein sequence ID" value="EFM12570.1"/>
    <property type="molecule type" value="Genomic_DNA"/>
</dbReference>
<dbReference type="InterPro" id="IPR029058">
    <property type="entry name" value="AB_hydrolase_fold"/>
</dbReference>
<dbReference type="Gene3D" id="3.40.50.1820">
    <property type="entry name" value="alpha/beta hydrolase"/>
    <property type="match status" value="1"/>
</dbReference>
<dbReference type="SUPFAM" id="SSF53474">
    <property type="entry name" value="alpha/beta-Hydrolases"/>
    <property type="match status" value="1"/>
</dbReference>
<keyword evidence="4" id="KW-1185">Reference proteome</keyword>
<sequence>MPAERKHEPFALSLGNDLWLRGDVRVMQDGRVKPVVIISHGFKGFKDWGWFPYVAESLADRGFGVISFNYSRNGVKESDFDELDKFARNTFSQDQEDLSALCAALSNGELPLASNLDLQQVYLVGHSRGGGASIVYAAEHPTAIGAVAAWNSIAKPNLFDAAFRDKVRLNGVAYMPNARTKQLMPIHADFFDDLEQNEERFNIAEHAGKLAMPLLVIQGDRDSERILTDNRLLRQSAQQALHITIAGADHTFNSGHPFVGTSDALEHAIARTAQFFHEIGRS</sequence>
<protein>
    <recommendedName>
        <fullName evidence="2">AB hydrolase-1 domain-containing protein</fullName>
    </recommendedName>
</protein>
<evidence type="ECO:0000313" key="4">
    <source>
        <dbReference type="Proteomes" id="UP000005387"/>
    </source>
</evidence>
<gene>
    <name evidence="3" type="ORF">PaecuDRAFT_0081</name>
</gene>
<dbReference type="InterPro" id="IPR000073">
    <property type="entry name" value="AB_hydrolase_1"/>
</dbReference>
<dbReference type="eggNOG" id="COG1073">
    <property type="taxonomic scope" value="Bacteria"/>
</dbReference>